<dbReference type="PANTHER" id="PTHR24026:SF126">
    <property type="entry name" value="PROTOCADHERIN FAT 4"/>
    <property type="match status" value="1"/>
</dbReference>
<evidence type="ECO:0000259" key="16">
    <source>
        <dbReference type="PROSITE" id="PS50268"/>
    </source>
</evidence>
<feature type="domain" description="Cadherin" evidence="16">
    <location>
        <begin position="129"/>
        <end position="229"/>
    </location>
</feature>
<feature type="domain" description="Cadherin" evidence="16">
    <location>
        <begin position="348"/>
        <end position="460"/>
    </location>
</feature>
<keyword evidence="4 15" id="KW-0812">Transmembrane</keyword>
<dbReference type="InterPro" id="IPR015919">
    <property type="entry name" value="Cadherin-like_sf"/>
</dbReference>
<evidence type="ECO:0000256" key="14">
    <source>
        <dbReference type="SAM" id="MobiDB-lite"/>
    </source>
</evidence>
<evidence type="ECO:0000256" key="7">
    <source>
        <dbReference type="ARBA" id="ARBA00022837"/>
    </source>
</evidence>
<feature type="domain" description="Cadherin" evidence="16">
    <location>
        <begin position="461"/>
        <end position="564"/>
    </location>
</feature>
<sequence length="1481" mass="166206">GTCEVRVTVLDINDNNPTFDKQTYDESVKESVNNDTQVTMNFRIHADDIDSGENGTAGIKYFLNGVGSESFRIDNTTGIIYTNKPLDRETQSQYNFKVIAKDRNGTGRNSTANVTINILDENDCSPYFVMLSYETQIMENANTSSSIFKVIAYDLDVDGNNSIQYHVVSGADDKFIIDSHTGDLSVTGKLDREEKPVYTLNVTASDGVHSNYTTIVIHITDINDNCPEFYTKKLEYSVTENTGPTEVGNFSAYDLDAGENGNVTVFMNDSNLNNRFNLSSDGILKSVTKFNREDKDYYTLEIYAKDHGKPPCVSSIKVTIQIQDVNDNPPVFYSEDGKQIITEASSYIVDQSPVGSILLVPNVKDEDKENTNNSRVTYSFRDGYDERYFKINNSTGAVQISSRIEINTLRHLHNLSTLNMTGNQTLHVLIMASDNGEPSLNSTLLLHVFIEPINEASPSFEKEIYNFSVEENAPSGSFIGQVSAHIVNESISHLTYRPLASQDSEYISVDSNTGNITTNKMFDREIKNHYTFEIQVTDGRTPERTAYTTVELTIMDVNDNSPVFPQKYYEFEIPENVNTTNQVMNISATDADADTNGKIHYTLIGERDDKFKLNQDTGILEMVKTLDRESRAEYKFTIMASDSGSPPRNVNTSVVIKVLDENDNSPRFYGQPYVFNISENELNVQSYKVYANDSDFGENGSVVYEMTRDDKVPFYINPLDGTLSLFTPLDYETQQQYLFQITASDLGEKRKKTSTNVTVHVRDVYDFVPHFPDNVYEVNLNIMSSSNSVLNVSAGQGNITYKLTGPSSISFDISRTTGHITLKDKLSPDVMQYIFSVVATDSITKANDSCMVIIHLIGGKVATDYTVPVPENYNGPYPQIIYDLNSTEEQQGYVFYDLTEIDPNPKDNTNELFRIDNTSGILYCERELDREAQSQFLLTIRISNANAHSVHERNKRDTAGQGRIVKLLVLITNVNDNPPTIKRDSLLFHVFKNTKSNYIVGKVNAEDKDGDTDLRFNITGKEVETFYIDPITGQIITLKDISSTNKMKFMLHVYVTDLKGYGLSSDANITILVIPESDRLILVANMNKLDFSKLQDIFVRNMSDILGVSMFIESIEYHKEVNGDVELLDLDKSDVFIHATNKTTGEVLSRDDLQRLLNKYAGALDDFFKQMKINSVHTVPWNIPHTASTMGTAEIALICLAVLIGIGGIAAVCFVRCTDSDDDGKRNPKQNFGEIWELESQHGSTTRQFYAGEALNPFFSETNFNERDGDGETTHAKRRVVEYETHELNMEHPVEIPGNDDDERTDSGVDNESSESERQQSECHSMVSKDESDENLPIDAMQINIQPDSANANVEYVGVRQYKDHLESSDQSLNADKRNLNEGNLMKLSLFGSQLLLDATIGDTEDTDDTLETETKTEEEMKQKEADLSLSASKSTNDTESKVIFVDDAKLENASSKDNKQSWMQEKVDEIIIEESAVTSL</sequence>
<reference evidence="17 18" key="1">
    <citation type="submission" date="2024-11" db="EMBL/GenBank/DDBJ databases">
        <title>Chromosome-level genome assembly of the freshwater bivalve Anodonta woodiana.</title>
        <authorList>
            <person name="Chen X."/>
        </authorList>
    </citation>
    <scope>NUCLEOTIDE SEQUENCE [LARGE SCALE GENOMIC DNA]</scope>
    <source>
        <strain evidence="17">MN2024</strain>
        <tissue evidence="17">Gills</tissue>
    </source>
</reference>
<gene>
    <name evidence="17" type="ORF">ACJMK2_034577</name>
</gene>
<feature type="non-terminal residue" evidence="17">
    <location>
        <position position="1"/>
    </location>
</feature>
<name>A0ABD3WU65_SINWO</name>
<keyword evidence="8" id="KW-0130">Cell adhesion</keyword>
<dbReference type="GO" id="GO:0005886">
    <property type="term" value="C:plasma membrane"/>
    <property type="evidence" value="ECO:0007669"/>
    <property type="project" value="UniProtKB-SubCell"/>
</dbReference>
<feature type="region of interest" description="Disordered" evidence="14">
    <location>
        <begin position="1284"/>
        <end position="1333"/>
    </location>
</feature>
<evidence type="ECO:0000256" key="10">
    <source>
        <dbReference type="ARBA" id="ARBA00023136"/>
    </source>
</evidence>
<dbReference type="FunFam" id="2.60.40.60:FF:000104">
    <property type="entry name" value="cadherin-23 isoform X1"/>
    <property type="match status" value="1"/>
</dbReference>
<feature type="domain" description="Cadherin" evidence="16">
    <location>
        <begin position="230"/>
        <end position="332"/>
    </location>
</feature>
<proteinExistence type="predicted"/>
<evidence type="ECO:0000256" key="4">
    <source>
        <dbReference type="ARBA" id="ARBA00022692"/>
    </source>
</evidence>
<dbReference type="GO" id="GO:0005509">
    <property type="term" value="F:calcium ion binding"/>
    <property type="evidence" value="ECO:0007669"/>
    <property type="project" value="UniProtKB-UniRule"/>
</dbReference>
<dbReference type="PRINTS" id="PR00205">
    <property type="entry name" value="CADHERIN"/>
</dbReference>
<accession>A0ABD3WU65</accession>
<feature type="domain" description="Cadherin" evidence="16">
    <location>
        <begin position="861"/>
        <end position="981"/>
    </location>
</feature>
<evidence type="ECO:0000313" key="17">
    <source>
        <dbReference type="EMBL" id="KAL3876783.1"/>
    </source>
</evidence>
<keyword evidence="6" id="KW-0677">Repeat</keyword>
<evidence type="ECO:0000256" key="5">
    <source>
        <dbReference type="ARBA" id="ARBA00022729"/>
    </source>
</evidence>
<dbReference type="FunFam" id="2.60.40.60:FF:000134">
    <property type="entry name" value="protocadherin Fat 4"/>
    <property type="match status" value="1"/>
</dbReference>
<dbReference type="SMART" id="SM00112">
    <property type="entry name" value="CA"/>
    <property type="match status" value="10"/>
</dbReference>
<dbReference type="Gene3D" id="2.60.40.60">
    <property type="entry name" value="Cadherins"/>
    <property type="match status" value="10"/>
</dbReference>
<keyword evidence="5" id="KW-0732">Signal</keyword>
<keyword evidence="3" id="KW-0245">EGF-like domain</keyword>
<evidence type="ECO:0000256" key="8">
    <source>
        <dbReference type="ARBA" id="ARBA00022889"/>
    </source>
</evidence>
<keyword evidence="2" id="KW-1003">Cell membrane</keyword>
<feature type="domain" description="Cadherin" evidence="16">
    <location>
        <begin position="20"/>
        <end position="128"/>
    </location>
</feature>
<evidence type="ECO:0000313" key="18">
    <source>
        <dbReference type="Proteomes" id="UP001634394"/>
    </source>
</evidence>
<dbReference type="FunFam" id="2.60.40.60:FF:000020">
    <property type="entry name" value="Dachsous cadherin-related 1b"/>
    <property type="match status" value="2"/>
</dbReference>
<dbReference type="EMBL" id="JBJQND010000005">
    <property type="protein sequence ID" value="KAL3876783.1"/>
    <property type="molecule type" value="Genomic_DNA"/>
</dbReference>
<dbReference type="InterPro" id="IPR020894">
    <property type="entry name" value="Cadherin_CS"/>
</dbReference>
<keyword evidence="7 13" id="KW-0106">Calcium</keyword>
<dbReference type="InterPro" id="IPR002126">
    <property type="entry name" value="Cadherin-like_dom"/>
</dbReference>
<feature type="compositionally biased region" description="Basic and acidic residues" evidence="14">
    <location>
        <begin position="1413"/>
        <end position="1427"/>
    </location>
</feature>
<dbReference type="Pfam" id="PF00028">
    <property type="entry name" value="Cadherin"/>
    <property type="match status" value="9"/>
</dbReference>
<dbReference type="PROSITE" id="PS50268">
    <property type="entry name" value="CADHERIN_2"/>
    <property type="match status" value="9"/>
</dbReference>
<evidence type="ECO:0000256" key="15">
    <source>
        <dbReference type="SAM" id="Phobius"/>
    </source>
</evidence>
<organism evidence="17 18">
    <name type="scientific">Sinanodonta woodiana</name>
    <name type="common">Chinese pond mussel</name>
    <name type="synonym">Anodonta woodiana</name>
    <dbReference type="NCBI Taxonomy" id="1069815"/>
    <lineage>
        <taxon>Eukaryota</taxon>
        <taxon>Metazoa</taxon>
        <taxon>Spiralia</taxon>
        <taxon>Lophotrochozoa</taxon>
        <taxon>Mollusca</taxon>
        <taxon>Bivalvia</taxon>
        <taxon>Autobranchia</taxon>
        <taxon>Heteroconchia</taxon>
        <taxon>Palaeoheterodonta</taxon>
        <taxon>Unionida</taxon>
        <taxon>Unionoidea</taxon>
        <taxon>Unionidae</taxon>
        <taxon>Unioninae</taxon>
        <taxon>Sinanodonta</taxon>
    </lineage>
</organism>
<dbReference type="SUPFAM" id="SSF49313">
    <property type="entry name" value="Cadherin-like"/>
    <property type="match status" value="9"/>
</dbReference>
<dbReference type="CDD" id="cd11304">
    <property type="entry name" value="Cadherin_repeat"/>
    <property type="match status" value="10"/>
</dbReference>
<evidence type="ECO:0000256" key="11">
    <source>
        <dbReference type="ARBA" id="ARBA00023157"/>
    </source>
</evidence>
<dbReference type="FunFam" id="2.60.40.60:FF:000005">
    <property type="entry name" value="Protocadherin 9"/>
    <property type="match status" value="1"/>
</dbReference>
<feature type="domain" description="Cadherin" evidence="16">
    <location>
        <begin position="565"/>
        <end position="668"/>
    </location>
</feature>
<evidence type="ECO:0000256" key="2">
    <source>
        <dbReference type="ARBA" id="ARBA00022475"/>
    </source>
</evidence>
<feature type="compositionally biased region" description="Basic and acidic residues" evidence="14">
    <location>
        <begin position="1284"/>
        <end position="1294"/>
    </location>
</feature>
<keyword evidence="9 15" id="KW-1133">Transmembrane helix</keyword>
<evidence type="ECO:0000256" key="12">
    <source>
        <dbReference type="ARBA" id="ARBA00023180"/>
    </source>
</evidence>
<evidence type="ECO:0000256" key="3">
    <source>
        <dbReference type="ARBA" id="ARBA00022536"/>
    </source>
</evidence>
<comment type="subcellular location">
    <subcellularLocation>
        <location evidence="1">Cell membrane</location>
        <topology evidence="1">Single-pass type I membrane protein</topology>
    </subcellularLocation>
</comment>
<keyword evidence="10 15" id="KW-0472">Membrane</keyword>
<evidence type="ECO:0000256" key="1">
    <source>
        <dbReference type="ARBA" id="ARBA00004251"/>
    </source>
</evidence>
<comment type="caution">
    <text evidence="17">The sequence shown here is derived from an EMBL/GenBank/DDBJ whole genome shotgun (WGS) entry which is preliminary data.</text>
</comment>
<dbReference type="PANTHER" id="PTHR24026">
    <property type="entry name" value="FAT ATYPICAL CADHERIN-RELATED"/>
    <property type="match status" value="1"/>
</dbReference>
<protein>
    <recommendedName>
        <fullName evidence="16">Cadherin domain-containing protein</fullName>
    </recommendedName>
</protein>
<keyword evidence="11" id="KW-1015">Disulfide bond</keyword>
<feature type="domain" description="Cadherin" evidence="16">
    <location>
        <begin position="982"/>
        <end position="1098"/>
    </location>
</feature>
<evidence type="ECO:0000256" key="6">
    <source>
        <dbReference type="ARBA" id="ARBA00022737"/>
    </source>
</evidence>
<evidence type="ECO:0000256" key="9">
    <source>
        <dbReference type="ARBA" id="ARBA00022989"/>
    </source>
</evidence>
<dbReference type="FunFam" id="2.60.40.60:FF:000024">
    <property type="entry name" value="FAT atypical cadherin 3"/>
    <property type="match status" value="1"/>
</dbReference>
<dbReference type="PROSITE" id="PS00232">
    <property type="entry name" value="CADHERIN_1"/>
    <property type="match status" value="4"/>
</dbReference>
<feature type="transmembrane region" description="Helical" evidence="15">
    <location>
        <begin position="1195"/>
        <end position="1217"/>
    </location>
</feature>
<feature type="domain" description="Cadherin" evidence="16">
    <location>
        <begin position="669"/>
        <end position="771"/>
    </location>
</feature>
<keyword evidence="12" id="KW-0325">Glycoprotein</keyword>
<feature type="region of interest" description="Disordered" evidence="14">
    <location>
        <begin position="1405"/>
        <end position="1438"/>
    </location>
</feature>
<keyword evidence="18" id="KW-1185">Reference proteome</keyword>
<evidence type="ECO:0000256" key="13">
    <source>
        <dbReference type="PROSITE-ProRule" id="PRU00043"/>
    </source>
</evidence>
<dbReference type="Proteomes" id="UP001634394">
    <property type="component" value="Unassembled WGS sequence"/>
</dbReference>
<dbReference type="GO" id="GO:0007155">
    <property type="term" value="P:cell adhesion"/>
    <property type="evidence" value="ECO:0007669"/>
    <property type="project" value="UniProtKB-KW"/>
</dbReference>